<dbReference type="Gene3D" id="1.10.10.10">
    <property type="entry name" value="Winged helix-like DNA-binding domain superfamily/Winged helix DNA-binding domain"/>
    <property type="match status" value="1"/>
</dbReference>
<dbReference type="InterPro" id="IPR036388">
    <property type="entry name" value="WH-like_DNA-bd_sf"/>
</dbReference>
<dbReference type="GeneID" id="28489170"/>
<protein>
    <submittedName>
        <fullName evidence="1">Uncharacterized protein</fullName>
    </submittedName>
</protein>
<accession>A0A126R032</accession>
<dbReference type="AlphaFoldDB" id="A0A126R032"/>
<reference evidence="1 2" key="1">
    <citation type="journal article" date="2016" name="Genome Announc.">
        <title>Draft Genome Sequence of the Rumen Methanogen Methanobrevibacter olleyae YLM1.</title>
        <authorList>
            <person name="Kelly W.J."/>
            <person name="Li D."/>
            <person name="Lambie S.C."/>
            <person name="Cox F."/>
            <person name="Attwood G.T."/>
            <person name="Altermann E."/>
            <person name="Leahy S.C."/>
        </authorList>
    </citation>
    <scope>NUCLEOTIDE SEQUENCE [LARGE SCALE GENOMIC DNA]</scope>
    <source>
        <strain evidence="1 2">YLM1</strain>
    </source>
</reference>
<proteinExistence type="predicted"/>
<name>A0A126R032_METOL</name>
<dbReference type="RefSeq" id="WP_067146666.1">
    <property type="nucleotide sequence ID" value="NZ_CP014265.1"/>
</dbReference>
<evidence type="ECO:0000313" key="2">
    <source>
        <dbReference type="Proteomes" id="UP000066376"/>
    </source>
</evidence>
<dbReference type="Proteomes" id="UP000066376">
    <property type="component" value="Chromosome"/>
</dbReference>
<dbReference type="EMBL" id="CP014265">
    <property type="protein sequence ID" value="AMK15428.1"/>
    <property type="molecule type" value="Genomic_DNA"/>
</dbReference>
<organism evidence="1 2">
    <name type="scientific">Methanobrevibacter olleyae</name>
    <dbReference type="NCBI Taxonomy" id="294671"/>
    <lineage>
        <taxon>Archaea</taxon>
        <taxon>Methanobacteriati</taxon>
        <taxon>Methanobacteriota</taxon>
        <taxon>Methanomada group</taxon>
        <taxon>Methanobacteria</taxon>
        <taxon>Methanobacteriales</taxon>
        <taxon>Methanobacteriaceae</taxon>
        <taxon>Methanobrevibacter</taxon>
    </lineage>
</organism>
<dbReference type="KEGG" id="mol:YLM1_0871"/>
<gene>
    <name evidence="1" type="ORF">YLM1_0871</name>
</gene>
<sequence>MAPKTFNEKLNDSKDMPKVINIEDEKSIKRYGGENMLIAPPLEYNEIMDKIPNGKVITISEIREFLAKKHNAEFTCPMTAGIFISLAAQASEEREDDKIPFWRTLKKDGELNPKYPRGIEYQKEMLEKEEHSFIKKGRKNIKYFVENYEDKLFNLE</sequence>
<reference evidence="2" key="2">
    <citation type="submission" date="2016-02" db="EMBL/GenBank/DDBJ databases">
        <title>The draft genome sequence of the rumen methanogen Methanobrevibacter olleyae YLM1.</title>
        <authorList>
            <consortium name="New Zealand Agricultural Greenhouse Gas Research Centre/Pastoral Greenhouse Gas Research Consortium"/>
            <person name="Kelly W.J."/>
            <person name="Li D."/>
            <person name="Lambie S.C."/>
            <person name="Attwood G.T."/>
            <person name="Altermann E."/>
            <person name="Leahy S.C."/>
        </authorList>
    </citation>
    <scope>NUCLEOTIDE SEQUENCE [LARGE SCALE GENOMIC DNA]</scope>
    <source>
        <strain evidence="2">YLM1</strain>
    </source>
</reference>
<dbReference type="PATRIC" id="fig|294671.3.peg.912"/>
<evidence type="ECO:0000313" key="1">
    <source>
        <dbReference type="EMBL" id="AMK15428.1"/>
    </source>
</evidence>
<keyword evidence="2" id="KW-1185">Reference proteome</keyword>
<dbReference type="STRING" id="294671.YLM1_0871"/>